<organism evidence="9 10">
    <name type="scientific">Chitinophaga agrisoli</name>
    <dbReference type="NCBI Taxonomy" id="2607653"/>
    <lineage>
        <taxon>Bacteria</taxon>
        <taxon>Pseudomonadati</taxon>
        <taxon>Bacteroidota</taxon>
        <taxon>Chitinophagia</taxon>
        <taxon>Chitinophagales</taxon>
        <taxon>Chitinophagaceae</taxon>
        <taxon>Chitinophaga</taxon>
    </lineage>
</organism>
<evidence type="ECO:0000313" key="10">
    <source>
        <dbReference type="Proteomes" id="UP000324611"/>
    </source>
</evidence>
<dbReference type="PANTHER" id="PTHR37311">
    <property type="entry name" value="2-PHOSPHOSULFOLACTATE PHOSPHATASE-RELATED"/>
    <property type="match status" value="1"/>
</dbReference>
<dbReference type="EMBL" id="VUOC01000001">
    <property type="protein sequence ID" value="KAA2244863.1"/>
    <property type="molecule type" value="Genomic_DNA"/>
</dbReference>
<evidence type="ECO:0000256" key="5">
    <source>
        <dbReference type="ARBA" id="ARBA00022801"/>
    </source>
</evidence>
<evidence type="ECO:0000256" key="3">
    <source>
        <dbReference type="ARBA" id="ARBA00012953"/>
    </source>
</evidence>
<comment type="catalytic activity">
    <reaction evidence="7 8">
        <text>(2R)-O-phospho-3-sulfolactate + H2O = (2R)-3-sulfolactate + phosphate</text>
        <dbReference type="Rhea" id="RHEA:23416"/>
        <dbReference type="ChEBI" id="CHEBI:15377"/>
        <dbReference type="ChEBI" id="CHEBI:15597"/>
        <dbReference type="ChEBI" id="CHEBI:43474"/>
        <dbReference type="ChEBI" id="CHEBI:58738"/>
        <dbReference type="EC" id="3.1.3.71"/>
    </reaction>
</comment>
<protein>
    <recommendedName>
        <fullName evidence="4 8">Probable 2-phosphosulfolactate phosphatase</fullName>
        <ecNumber evidence="3 8">3.1.3.71</ecNumber>
    </recommendedName>
</protein>
<reference evidence="9 10" key="2">
    <citation type="submission" date="2019-09" db="EMBL/GenBank/DDBJ databases">
        <authorList>
            <person name="Jin C."/>
        </authorList>
    </citation>
    <scope>NUCLEOTIDE SEQUENCE [LARGE SCALE GENOMIC DNA]</scope>
    <source>
        <strain evidence="9 10">BN140078</strain>
    </source>
</reference>
<evidence type="ECO:0000256" key="6">
    <source>
        <dbReference type="ARBA" id="ARBA00022842"/>
    </source>
</evidence>
<comment type="cofactor">
    <cofactor evidence="1 8">
        <name>Mg(2+)</name>
        <dbReference type="ChEBI" id="CHEBI:18420"/>
    </cofactor>
</comment>
<dbReference type="RefSeq" id="WP_149836259.1">
    <property type="nucleotide sequence ID" value="NZ_VUOC01000001.1"/>
</dbReference>
<sequence>MTESTEGRPSLEVCLSPALLHLYDVKNSIVVIIDVLRATSTICTALYNGAAKVIPVASVAECVNIGKQLGAITAGERDGKIAEGLEYGNSPFEYPRDFVEGKVLVLTTTNGTKLLHMAKDAIQIVTGSFPNLSAVCDYLVAQGKNVILGCAAWKDRVNMEDTLFAGAVVSRIRDHFNVNCDSALAAQTLYNLAKDDLFGFMQQASHYQRLARYGLEKDIRYCLTPDGANVLPLLRDGELVNAPMC</sequence>
<dbReference type="Pfam" id="PF04029">
    <property type="entry name" value="2-ph_phosp"/>
    <property type="match status" value="1"/>
</dbReference>
<reference evidence="9 10" key="1">
    <citation type="submission" date="2019-09" db="EMBL/GenBank/DDBJ databases">
        <title>Chitinophaga ginsengihumi sp. nov., isolated from soil of ginseng rhizosphere.</title>
        <authorList>
            <person name="Lee J."/>
        </authorList>
    </citation>
    <scope>NUCLEOTIDE SEQUENCE [LARGE SCALE GENOMIC DNA]</scope>
    <source>
        <strain evidence="9 10">BN140078</strain>
    </source>
</reference>
<dbReference type="GO" id="GO:0050545">
    <property type="term" value="F:sulfopyruvate decarboxylase activity"/>
    <property type="evidence" value="ECO:0007669"/>
    <property type="project" value="TreeGrafter"/>
</dbReference>
<gene>
    <name evidence="8" type="primary">comB</name>
    <name evidence="9" type="ORF">F0L74_02555</name>
</gene>
<dbReference type="Proteomes" id="UP000324611">
    <property type="component" value="Unassembled WGS sequence"/>
</dbReference>
<evidence type="ECO:0000256" key="8">
    <source>
        <dbReference type="HAMAP-Rule" id="MF_00490"/>
    </source>
</evidence>
<dbReference type="FunFam" id="3.90.1560.10:FF:000001">
    <property type="entry name" value="Probable 2-phosphosulfolactate phosphatase"/>
    <property type="match status" value="1"/>
</dbReference>
<dbReference type="GO" id="GO:0050532">
    <property type="term" value="F:2-phosphosulfolactate phosphatase activity"/>
    <property type="evidence" value="ECO:0007669"/>
    <property type="project" value="UniProtKB-UniRule"/>
</dbReference>
<evidence type="ECO:0000313" key="9">
    <source>
        <dbReference type="EMBL" id="KAA2244863.1"/>
    </source>
</evidence>
<proteinExistence type="inferred from homology"/>
<keyword evidence="6 8" id="KW-0460">Magnesium</keyword>
<dbReference type="InterPro" id="IPR005238">
    <property type="entry name" value="ComB-like"/>
</dbReference>
<dbReference type="EC" id="3.1.3.71" evidence="3 8"/>
<evidence type="ECO:0000256" key="2">
    <source>
        <dbReference type="ARBA" id="ARBA00009997"/>
    </source>
</evidence>
<dbReference type="SUPFAM" id="SSF142823">
    <property type="entry name" value="ComB-like"/>
    <property type="match status" value="1"/>
</dbReference>
<comment type="caution">
    <text evidence="9">The sequence shown here is derived from an EMBL/GenBank/DDBJ whole genome shotgun (WGS) entry which is preliminary data.</text>
</comment>
<comment type="similarity">
    <text evidence="2 8">Belongs to the ComB family.</text>
</comment>
<dbReference type="PANTHER" id="PTHR37311:SF1">
    <property type="entry name" value="2-PHOSPHOSULFOLACTATE PHOSPHATASE-RELATED"/>
    <property type="match status" value="1"/>
</dbReference>
<evidence type="ECO:0000256" key="7">
    <source>
        <dbReference type="ARBA" id="ARBA00033711"/>
    </source>
</evidence>
<dbReference type="HAMAP" id="MF_00490">
    <property type="entry name" value="ComB"/>
    <property type="match status" value="1"/>
</dbReference>
<keyword evidence="5 8" id="KW-0378">Hydrolase</keyword>
<evidence type="ECO:0000256" key="1">
    <source>
        <dbReference type="ARBA" id="ARBA00001946"/>
    </source>
</evidence>
<dbReference type="AlphaFoldDB" id="A0A5B2VYC9"/>
<accession>A0A5B2VYC9</accession>
<dbReference type="InterPro" id="IPR036702">
    <property type="entry name" value="ComB-like_sf"/>
</dbReference>
<dbReference type="GO" id="GO:0000287">
    <property type="term" value="F:magnesium ion binding"/>
    <property type="evidence" value="ECO:0007669"/>
    <property type="project" value="UniProtKB-UniRule"/>
</dbReference>
<evidence type="ECO:0000256" key="4">
    <source>
        <dbReference type="ARBA" id="ARBA00021948"/>
    </source>
</evidence>
<name>A0A5B2VYC9_9BACT</name>
<keyword evidence="10" id="KW-1185">Reference proteome</keyword>
<dbReference type="Gene3D" id="3.90.1560.10">
    <property type="entry name" value="ComB-like"/>
    <property type="match status" value="1"/>
</dbReference>